<proteinExistence type="predicted"/>
<dbReference type="RefSeq" id="WP_102330715.1">
    <property type="nucleotide sequence ID" value="NZ_CP058566.2"/>
</dbReference>
<dbReference type="OrthoDB" id="9784740at2"/>
<dbReference type="PANTHER" id="PTHR41291:SF1">
    <property type="entry name" value="DNA ALKYLATION REPAIR PROTEIN"/>
    <property type="match status" value="1"/>
</dbReference>
<dbReference type="PANTHER" id="PTHR41291">
    <property type="entry name" value="DNA ALKYLATION REPAIR PROTEIN"/>
    <property type="match status" value="1"/>
</dbReference>
<gene>
    <name evidence="1" type="ORF">JP09_008160</name>
</gene>
<sequence>MTECETINAELKSLANPANVAGMARFGIKADNTLGVSMPVLREMAKPYRKNHELAAELWQSGIHEAHILASLIDDPRKVTVDQMEAWTADIDSWDVCDQLCSNLWEKTPYAYAKAVEWSRRDEEFVKRAGFVLMARSVVGGKKRLAPPQMAAIFAEIERGAVDDRNYVKKAVSWALRQIGKSSLELNRQVIATAEKIALIDAPSARWIAADAMRELKSDAVQKRLSARVK</sequence>
<reference evidence="1 2" key="1">
    <citation type="journal article" date="2017" name="ISME J.">
        <title>Grape pomace compost harbors organohalide-respiring Dehalogenimonas species with novel reductive dehalogenase genes.</title>
        <authorList>
            <person name="Yang Y."/>
            <person name="Higgins S.A."/>
            <person name="Yan J."/>
            <person name="Simsir B."/>
            <person name="Chourey K."/>
            <person name="Iyer R."/>
            <person name="Hettich R.L."/>
            <person name="Baldwin B."/>
            <person name="Ogles D.M."/>
            <person name="Loffler F.E."/>
        </authorList>
    </citation>
    <scope>NUCLEOTIDE SEQUENCE [LARGE SCALE GENOMIC DNA]</scope>
    <source>
        <strain evidence="1 2">GP</strain>
    </source>
</reference>
<dbReference type="EMBL" id="JQAN02000011">
    <property type="protein sequence ID" value="PPD57704.1"/>
    <property type="molecule type" value="Genomic_DNA"/>
</dbReference>
<name>A0A2P5P5Y1_9CHLR</name>
<dbReference type="Pfam" id="PF08713">
    <property type="entry name" value="DNA_alkylation"/>
    <property type="match status" value="1"/>
</dbReference>
<protein>
    <submittedName>
        <fullName evidence="1">DNA alkylation repair protein</fullName>
    </submittedName>
</protein>
<organism evidence="1 2">
    <name type="scientific">Dehalogenimonas etheniformans</name>
    <dbReference type="NCBI Taxonomy" id="1536648"/>
    <lineage>
        <taxon>Bacteria</taxon>
        <taxon>Bacillati</taxon>
        <taxon>Chloroflexota</taxon>
        <taxon>Dehalococcoidia</taxon>
        <taxon>Dehalococcoidales</taxon>
        <taxon>Dehalococcoidaceae</taxon>
        <taxon>Dehalogenimonas</taxon>
    </lineage>
</organism>
<dbReference type="Proteomes" id="UP000235653">
    <property type="component" value="Unassembled WGS sequence"/>
</dbReference>
<dbReference type="InterPro" id="IPR016024">
    <property type="entry name" value="ARM-type_fold"/>
</dbReference>
<evidence type="ECO:0000313" key="2">
    <source>
        <dbReference type="Proteomes" id="UP000235653"/>
    </source>
</evidence>
<accession>A0A2P5P5Y1</accession>
<keyword evidence="2" id="KW-1185">Reference proteome</keyword>
<dbReference type="InterPro" id="IPR014825">
    <property type="entry name" value="DNA_alkylation"/>
</dbReference>
<dbReference type="Gene3D" id="1.25.10.90">
    <property type="match status" value="1"/>
</dbReference>
<dbReference type="SUPFAM" id="SSF48371">
    <property type="entry name" value="ARM repeat"/>
    <property type="match status" value="1"/>
</dbReference>
<dbReference type="CDD" id="cd06561">
    <property type="entry name" value="AlkD_like"/>
    <property type="match status" value="1"/>
</dbReference>
<dbReference type="AlphaFoldDB" id="A0A2P5P5Y1"/>
<evidence type="ECO:0000313" key="1">
    <source>
        <dbReference type="EMBL" id="PPD57704.1"/>
    </source>
</evidence>
<comment type="caution">
    <text evidence="1">The sequence shown here is derived from an EMBL/GenBank/DDBJ whole genome shotgun (WGS) entry which is preliminary data.</text>
</comment>